<accession>D2VSQ8</accession>
<dbReference type="AlphaFoldDB" id="D2VSQ8"/>
<dbReference type="InterPro" id="IPR022343">
    <property type="entry name" value="GCR1-cAMP_receptor"/>
</dbReference>
<dbReference type="PANTHER" id="PTHR23112">
    <property type="entry name" value="G PROTEIN-COUPLED RECEPTOR 157-RELATED"/>
    <property type="match status" value="1"/>
</dbReference>
<evidence type="ECO:0000256" key="4">
    <source>
        <dbReference type="ARBA" id="ARBA00023136"/>
    </source>
</evidence>
<dbReference type="PRINTS" id="PR02001">
    <property type="entry name" value="GCR1CAMPR"/>
</dbReference>
<keyword evidence="3 5" id="KW-1133">Transmembrane helix</keyword>
<dbReference type="OrthoDB" id="100006at2759"/>
<feature type="transmembrane region" description="Helical" evidence="5">
    <location>
        <begin position="255"/>
        <end position="276"/>
    </location>
</feature>
<dbReference type="Gene3D" id="1.20.1070.10">
    <property type="entry name" value="Rhodopsin 7-helix transmembrane proteins"/>
    <property type="match status" value="1"/>
</dbReference>
<evidence type="ECO:0000256" key="3">
    <source>
        <dbReference type="ARBA" id="ARBA00022989"/>
    </source>
</evidence>
<dbReference type="GO" id="GO:0007189">
    <property type="term" value="P:adenylate cyclase-activating G protein-coupled receptor signaling pathway"/>
    <property type="evidence" value="ECO:0007669"/>
    <property type="project" value="TreeGrafter"/>
</dbReference>
<organism evidence="8">
    <name type="scientific">Naegleria gruberi</name>
    <name type="common">Amoeba</name>
    <dbReference type="NCBI Taxonomy" id="5762"/>
    <lineage>
        <taxon>Eukaryota</taxon>
        <taxon>Discoba</taxon>
        <taxon>Heterolobosea</taxon>
        <taxon>Tetramitia</taxon>
        <taxon>Eutetramitia</taxon>
        <taxon>Vahlkampfiidae</taxon>
        <taxon>Naegleria</taxon>
    </lineage>
</organism>
<feature type="transmembrane region" description="Helical" evidence="5">
    <location>
        <begin position="12"/>
        <end position="37"/>
    </location>
</feature>
<dbReference type="GO" id="GO:0004930">
    <property type="term" value="F:G protein-coupled receptor activity"/>
    <property type="evidence" value="ECO:0007669"/>
    <property type="project" value="TreeGrafter"/>
</dbReference>
<name>D2VSQ8_NAEGR</name>
<dbReference type="VEuPathDB" id="AmoebaDB:NAEGRDRAFT_72027"/>
<dbReference type="InParanoid" id="D2VSQ8"/>
<evidence type="ECO:0000313" key="7">
    <source>
        <dbReference type="EMBL" id="EFC40236.1"/>
    </source>
</evidence>
<feature type="transmembrane region" description="Helical" evidence="5">
    <location>
        <begin position="172"/>
        <end position="194"/>
    </location>
</feature>
<evidence type="ECO:0000259" key="6">
    <source>
        <dbReference type="PROSITE" id="PS50261"/>
    </source>
</evidence>
<evidence type="ECO:0000256" key="1">
    <source>
        <dbReference type="ARBA" id="ARBA00004141"/>
    </source>
</evidence>
<keyword evidence="2 5" id="KW-0812">Transmembrane</keyword>
<feature type="domain" description="G-protein coupled receptors family 2 profile 2" evidence="6">
    <location>
        <begin position="12"/>
        <end position="279"/>
    </location>
</feature>
<dbReference type="GO" id="GO:0005886">
    <property type="term" value="C:plasma membrane"/>
    <property type="evidence" value="ECO:0007669"/>
    <property type="project" value="TreeGrafter"/>
</dbReference>
<dbReference type="PROSITE" id="PS50261">
    <property type="entry name" value="G_PROTEIN_RECEP_F2_4"/>
    <property type="match status" value="1"/>
</dbReference>
<keyword evidence="8" id="KW-1185">Reference proteome</keyword>
<evidence type="ECO:0000313" key="8">
    <source>
        <dbReference type="Proteomes" id="UP000006671"/>
    </source>
</evidence>
<feature type="transmembrane region" description="Helical" evidence="5">
    <location>
        <begin position="89"/>
        <end position="111"/>
    </location>
</feature>
<dbReference type="InterPro" id="IPR017981">
    <property type="entry name" value="GPCR_2-like_7TM"/>
</dbReference>
<feature type="transmembrane region" description="Helical" evidence="5">
    <location>
        <begin position="49"/>
        <end position="69"/>
    </location>
</feature>
<sequence length="325" mass="37384">MMTPDMWKTAIALARACSGFLSALACFSFLIYVIVVFRRRFFKLPSVRFLSYLQTFLLFASLNHLLTLYTAYKTDQDWVCIFQAVCNQFFSVGFFIWSVVIAIFLFSSIVLRKLTRKKSVLLFEGCSITIVFLVSGLLTGLPFIGSTYGNSGKWCWIDQNKPMGVTWTYGAFYGPLWISIILVLVLYMIVLAKVCRNFGKVGMSTIGDDDHRKGKRIKAYSKLMGYPIMMVLIYIIPTFHRISNFFITDTDYSNYMSLIHTIISPLVGFFNVLIYFSNPIEGKNIALSCVQCWKNCCQKNHHDRNNHEDWDYYQASMKPIGILDD</sequence>
<dbReference type="RefSeq" id="XP_002672980.1">
    <property type="nucleotide sequence ID" value="XM_002672934.1"/>
</dbReference>
<dbReference type="EMBL" id="GG738894">
    <property type="protein sequence ID" value="EFC40236.1"/>
    <property type="molecule type" value="Genomic_DNA"/>
</dbReference>
<dbReference type="Proteomes" id="UP000006671">
    <property type="component" value="Unassembled WGS sequence"/>
</dbReference>
<feature type="transmembrane region" description="Helical" evidence="5">
    <location>
        <begin position="223"/>
        <end position="243"/>
    </location>
</feature>
<dbReference type="GO" id="GO:0007166">
    <property type="term" value="P:cell surface receptor signaling pathway"/>
    <property type="evidence" value="ECO:0007669"/>
    <property type="project" value="InterPro"/>
</dbReference>
<proteinExistence type="predicted"/>
<protein>
    <submittedName>
        <fullName evidence="7">Predicted protein</fullName>
    </submittedName>
</protein>
<evidence type="ECO:0000256" key="5">
    <source>
        <dbReference type="SAM" id="Phobius"/>
    </source>
</evidence>
<dbReference type="KEGG" id="ngr:NAEGRDRAFT_72027"/>
<dbReference type="OMA" id="FYSPDMT"/>
<evidence type="ECO:0000256" key="2">
    <source>
        <dbReference type="ARBA" id="ARBA00022692"/>
    </source>
</evidence>
<comment type="subcellular location">
    <subcellularLocation>
        <location evidence="1">Membrane</location>
        <topology evidence="1">Multi-pass membrane protein</topology>
    </subcellularLocation>
</comment>
<keyword evidence="4 5" id="KW-0472">Membrane</keyword>
<dbReference type="SUPFAM" id="SSF81321">
    <property type="entry name" value="Family A G protein-coupled receptor-like"/>
    <property type="match status" value="1"/>
</dbReference>
<gene>
    <name evidence="7" type="ORF">NAEGRDRAFT_72027</name>
</gene>
<reference evidence="7 8" key="1">
    <citation type="journal article" date="2010" name="Cell">
        <title>The genome of Naegleria gruberi illuminates early eukaryotic versatility.</title>
        <authorList>
            <person name="Fritz-Laylin L.K."/>
            <person name="Prochnik S.E."/>
            <person name="Ginger M.L."/>
            <person name="Dacks J.B."/>
            <person name="Carpenter M.L."/>
            <person name="Field M.C."/>
            <person name="Kuo A."/>
            <person name="Paredez A."/>
            <person name="Chapman J."/>
            <person name="Pham J."/>
            <person name="Shu S."/>
            <person name="Neupane R."/>
            <person name="Cipriano M."/>
            <person name="Mancuso J."/>
            <person name="Tu H."/>
            <person name="Salamov A."/>
            <person name="Lindquist E."/>
            <person name="Shapiro H."/>
            <person name="Lucas S."/>
            <person name="Grigoriev I.V."/>
            <person name="Cande W.Z."/>
            <person name="Fulton C."/>
            <person name="Rokhsar D.S."/>
            <person name="Dawson S.C."/>
        </authorList>
    </citation>
    <scope>NUCLEOTIDE SEQUENCE [LARGE SCALE GENOMIC DNA]</scope>
    <source>
        <strain evidence="7 8">NEG-M</strain>
    </source>
</reference>
<dbReference type="GeneID" id="8855823"/>
<feature type="transmembrane region" description="Helical" evidence="5">
    <location>
        <begin position="120"/>
        <end position="144"/>
    </location>
</feature>
<dbReference type="PANTHER" id="PTHR23112:SF0">
    <property type="entry name" value="TRANSMEMBRANE PROTEIN 116"/>
    <property type="match status" value="1"/>
</dbReference>